<dbReference type="Pfam" id="PF00756">
    <property type="entry name" value="Esterase"/>
    <property type="match status" value="1"/>
</dbReference>
<comment type="similarity">
    <text evidence="1">Belongs to the esterase D family.</text>
</comment>
<dbReference type="Proteomes" id="UP001597102">
    <property type="component" value="Unassembled WGS sequence"/>
</dbReference>
<evidence type="ECO:0000256" key="1">
    <source>
        <dbReference type="ARBA" id="ARBA00005622"/>
    </source>
</evidence>
<dbReference type="InterPro" id="IPR029058">
    <property type="entry name" value="AB_hydrolase_fold"/>
</dbReference>
<accession>A0ABW3JBY3</accession>
<dbReference type="EMBL" id="JBHTJO010000001">
    <property type="protein sequence ID" value="MFD0987953.1"/>
    <property type="molecule type" value="Genomic_DNA"/>
</dbReference>
<name>A0ABW3JBY3_9HYPH</name>
<gene>
    <name evidence="5" type="ORF">ACFQ2F_12675</name>
</gene>
<evidence type="ECO:0000256" key="2">
    <source>
        <dbReference type="ARBA" id="ARBA00022801"/>
    </source>
</evidence>
<evidence type="ECO:0000313" key="5">
    <source>
        <dbReference type="EMBL" id="MFD0987953.1"/>
    </source>
</evidence>
<evidence type="ECO:0000256" key="3">
    <source>
        <dbReference type="SAM" id="MobiDB-lite"/>
    </source>
</evidence>
<feature type="signal peptide" evidence="4">
    <location>
        <begin position="1"/>
        <end position="21"/>
    </location>
</feature>
<dbReference type="SUPFAM" id="SSF53474">
    <property type="entry name" value="alpha/beta-Hydrolases"/>
    <property type="match status" value="1"/>
</dbReference>
<dbReference type="RefSeq" id="WP_379090408.1">
    <property type="nucleotide sequence ID" value="NZ_JBHTJO010000001.1"/>
</dbReference>
<comment type="caution">
    <text evidence="5">The sequence shown here is derived from an EMBL/GenBank/DDBJ whole genome shotgun (WGS) entry which is preliminary data.</text>
</comment>
<dbReference type="PANTHER" id="PTHR40841">
    <property type="entry name" value="SIDEROPHORE TRIACETYLFUSARININE C ESTERASE"/>
    <property type="match status" value="1"/>
</dbReference>
<reference evidence="6" key="1">
    <citation type="journal article" date="2019" name="Int. J. Syst. Evol. Microbiol.">
        <title>The Global Catalogue of Microorganisms (GCM) 10K type strain sequencing project: providing services to taxonomists for standard genome sequencing and annotation.</title>
        <authorList>
            <consortium name="The Broad Institute Genomics Platform"/>
            <consortium name="The Broad Institute Genome Sequencing Center for Infectious Disease"/>
            <person name="Wu L."/>
            <person name="Ma J."/>
        </authorList>
    </citation>
    <scope>NUCLEOTIDE SEQUENCE [LARGE SCALE GENOMIC DNA]</scope>
    <source>
        <strain evidence="6">CCUG 61697</strain>
    </source>
</reference>
<dbReference type="Gene3D" id="3.40.50.1820">
    <property type="entry name" value="alpha/beta hydrolase"/>
    <property type="match status" value="1"/>
</dbReference>
<evidence type="ECO:0000313" key="6">
    <source>
        <dbReference type="Proteomes" id="UP001597102"/>
    </source>
</evidence>
<dbReference type="PANTHER" id="PTHR40841:SF2">
    <property type="entry name" value="SIDEROPHORE-DEGRADING ESTERASE (EUROFUNG)"/>
    <property type="match status" value="1"/>
</dbReference>
<dbReference type="GO" id="GO:0016787">
    <property type="term" value="F:hydrolase activity"/>
    <property type="evidence" value="ECO:0007669"/>
    <property type="project" value="UniProtKB-KW"/>
</dbReference>
<keyword evidence="6" id="KW-1185">Reference proteome</keyword>
<organism evidence="5 6">
    <name type="scientific">Methyloligella solikamskensis</name>
    <dbReference type="NCBI Taxonomy" id="1177756"/>
    <lineage>
        <taxon>Bacteria</taxon>
        <taxon>Pseudomonadati</taxon>
        <taxon>Pseudomonadota</taxon>
        <taxon>Alphaproteobacteria</taxon>
        <taxon>Hyphomicrobiales</taxon>
        <taxon>Hyphomicrobiaceae</taxon>
        <taxon>Methyloligella</taxon>
    </lineage>
</organism>
<feature type="chain" id="PRO_5045103823" evidence="4">
    <location>
        <begin position="22"/>
        <end position="323"/>
    </location>
</feature>
<feature type="region of interest" description="Disordered" evidence="3">
    <location>
        <begin position="243"/>
        <end position="265"/>
    </location>
</feature>
<dbReference type="InterPro" id="IPR052558">
    <property type="entry name" value="Siderophore_Hydrolase_D"/>
</dbReference>
<keyword evidence="2 5" id="KW-0378">Hydrolase</keyword>
<dbReference type="InterPro" id="IPR000801">
    <property type="entry name" value="Esterase-like"/>
</dbReference>
<protein>
    <submittedName>
        <fullName evidence="5">Alpha/beta hydrolase</fullName>
    </submittedName>
</protein>
<evidence type="ECO:0000256" key="4">
    <source>
        <dbReference type="SAM" id="SignalP"/>
    </source>
</evidence>
<keyword evidence="4" id="KW-0732">Signal</keyword>
<sequence length="323" mass="35116">MRYLTVALILCVAALPLRSLAAAETYPPVTLEGTQQRDMTASGSGETFRIFIRKPQVQAPEGGYPVVYAIGANANFLTFVNLMRTGAENPLHPNLEAAIIVGIGFPTGKAYDVKRWIHDFTLPAESYDLPERPNGKPWPPMGGADETLDFIENDLKPAIERDFEVDASKEILFGHSFGGLFTLHTLFTRPGLFDTYLAASPSVWFNEGQIMGELESFVSDPPEDAGDKRLVVGVGGLEKSGFGKMKKEKGASAQSESAESEEAAGDGMIANAETVVGVLQKRLPALKTELRIFPEENHGTVLPVFIMKVLPDALPVEKPRSRP</sequence>
<proteinExistence type="inferred from homology"/>